<organism evidence="2 3">
    <name type="scientific">Candidatus Methanofishera endochildressiae</name>
    <dbReference type="NCBI Taxonomy" id="2738884"/>
    <lineage>
        <taxon>Bacteria</taxon>
        <taxon>Pseudomonadati</taxon>
        <taxon>Pseudomonadota</taxon>
        <taxon>Gammaproteobacteria</taxon>
        <taxon>Candidatus Methanofishera</taxon>
    </lineage>
</organism>
<evidence type="ECO:0000313" key="2">
    <source>
        <dbReference type="EMBL" id="NYT46605.1"/>
    </source>
</evidence>
<comment type="caution">
    <text evidence="2">The sequence shown here is derived from an EMBL/GenBank/DDBJ whole genome shotgun (WGS) entry which is preliminary data.</text>
</comment>
<keyword evidence="1" id="KW-0812">Transmembrane</keyword>
<keyword evidence="1" id="KW-0472">Membrane</keyword>
<protein>
    <submittedName>
        <fullName evidence="2">Uncharacterized protein</fullName>
    </submittedName>
</protein>
<feature type="transmembrane region" description="Helical" evidence="1">
    <location>
        <begin position="36"/>
        <end position="55"/>
    </location>
</feature>
<name>A0A7Z0MMU5_9GAMM</name>
<proteinExistence type="predicted"/>
<keyword evidence="1" id="KW-1133">Transmembrane helix</keyword>
<reference evidence="2 3" key="1">
    <citation type="submission" date="2020-05" db="EMBL/GenBank/DDBJ databases">
        <title>Horizontal transmission and recombination maintain forever young bacterial symbiont genomes.</title>
        <authorList>
            <person name="Russell S.L."/>
            <person name="Pepper-Tunick E."/>
            <person name="Svedberg J."/>
            <person name="Byrne A."/>
            <person name="Ruelas Castillo J."/>
            <person name="Vollmers C."/>
            <person name="Beinart R.A."/>
            <person name="Corbett-Detig R."/>
        </authorList>
    </citation>
    <scope>NUCLEOTIDE SEQUENCE [LARGE SCALE GENOMIC DNA]</scope>
    <source>
        <strain evidence="2">4727-3</strain>
    </source>
</reference>
<evidence type="ECO:0000313" key="3">
    <source>
        <dbReference type="Proteomes" id="UP000537890"/>
    </source>
</evidence>
<dbReference type="EMBL" id="JACCHS010000019">
    <property type="protein sequence ID" value="NYT46605.1"/>
    <property type="molecule type" value="Genomic_DNA"/>
</dbReference>
<sequence>MKGQLKVGNGSGNLDSILGLTPPLTPDLYSINNTQYTWLALIFSIIIGVVLIRLLSNFSATRVKPDAGS</sequence>
<dbReference type="AlphaFoldDB" id="A0A7Z0MMU5"/>
<dbReference type="Proteomes" id="UP000537890">
    <property type="component" value="Unassembled WGS sequence"/>
</dbReference>
<gene>
    <name evidence="2" type="ORF">H0A75_01870</name>
</gene>
<accession>A0A7Z0MMU5</accession>
<evidence type="ECO:0000256" key="1">
    <source>
        <dbReference type="SAM" id="Phobius"/>
    </source>
</evidence>